<dbReference type="EMBL" id="JBHULH010000012">
    <property type="protein sequence ID" value="MFD2568722.1"/>
    <property type="molecule type" value="Genomic_DNA"/>
</dbReference>
<reference evidence="2" key="1">
    <citation type="journal article" date="2019" name="Int. J. Syst. Evol. Microbiol.">
        <title>The Global Catalogue of Microorganisms (GCM) 10K type strain sequencing project: providing services to taxonomists for standard genome sequencing and annotation.</title>
        <authorList>
            <consortium name="The Broad Institute Genomics Platform"/>
            <consortium name="The Broad Institute Genome Sequencing Center for Infectious Disease"/>
            <person name="Wu L."/>
            <person name="Ma J."/>
        </authorList>
    </citation>
    <scope>NUCLEOTIDE SEQUENCE [LARGE SCALE GENOMIC DNA]</scope>
    <source>
        <strain evidence="2">KCTC 52127</strain>
    </source>
</reference>
<dbReference type="RefSeq" id="WP_379667429.1">
    <property type="nucleotide sequence ID" value="NZ_JBHULH010000012.1"/>
</dbReference>
<dbReference type="Proteomes" id="UP001597508">
    <property type="component" value="Unassembled WGS sequence"/>
</dbReference>
<accession>A0ABW5LVB2</accession>
<evidence type="ECO:0000313" key="2">
    <source>
        <dbReference type="Proteomes" id="UP001597508"/>
    </source>
</evidence>
<comment type="caution">
    <text evidence="1">The sequence shown here is derived from an EMBL/GenBank/DDBJ whole genome shotgun (WGS) entry which is preliminary data.</text>
</comment>
<protein>
    <submittedName>
        <fullName evidence="1">Uncharacterized protein</fullName>
    </submittedName>
</protein>
<name>A0ABW5LVB2_9FLAO</name>
<organism evidence="1 2">
    <name type="scientific">Pseudotenacibaculum haliotis</name>
    <dbReference type="NCBI Taxonomy" id="1862138"/>
    <lineage>
        <taxon>Bacteria</taxon>
        <taxon>Pseudomonadati</taxon>
        <taxon>Bacteroidota</taxon>
        <taxon>Flavobacteriia</taxon>
        <taxon>Flavobacteriales</taxon>
        <taxon>Flavobacteriaceae</taxon>
        <taxon>Pseudotenacibaculum</taxon>
    </lineage>
</organism>
<keyword evidence="2" id="KW-1185">Reference proteome</keyword>
<gene>
    <name evidence="1" type="ORF">ACFSRZ_15205</name>
</gene>
<evidence type="ECO:0000313" key="1">
    <source>
        <dbReference type="EMBL" id="MFD2568722.1"/>
    </source>
</evidence>
<sequence>MLYTNQEIEAKLKEFRDFGVFVDFRFFKFSNISKEYDAHFLTAKNTILELQEDKEYQYFPIDFNEQVLQKSGEKISLRDFMGPFFDLELRKPILHGSFPYSYEYFYYDIKEKKSNIIPLTQFKNDKSEYWTQGFMETFLEPPHGTEVGKNKLEIGNYFLSTCDFLFSNLNELTIYKWSVDCSNYFDAGKEWWGSQFWTVYNPTKDYYIGIAASATD</sequence>
<proteinExistence type="predicted"/>